<dbReference type="Proteomes" id="UP000295280">
    <property type="component" value="Unassembled WGS sequence"/>
</dbReference>
<dbReference type="SMART" id="SM00862">
    <property type="entry name" value="Trans_reg_C"/>
    <property type="match status" value="1"/>
</dbReference>
<evidence type="ECO:0000313" key="7">
    <source>
        <dbReference type="Proteomes" id="UP000295280"/>
    </source>
</evidence>
<dbReference type="CDD" id="cd00383">
    <property type="entry name" value="trans_reg_C"/>
    <property type="match status" value="1"/>
</dbReference>
<dbReference type="AlphaFoldDB" id="A0A9Q8CLI5"/>
<dbReference type="Gene3D" id="1.10.10.10">
    <property type="entry name" value="Winged helix-like DNA-binding domain superfamily/Winged helix DNA-binding domain"/>
    <property type="match status" value="1"/>
</dbReference>
<reference evidence="6 7" key="1">
    <citation type="submission" date="2019-01" db="EMBL/GenBank/DDBJ databases">
        <title>Draft genome sequences of the type strains of six Macrococcus species.</title>
        <authorList>
            <person name="Mazhar S."/>
            <person name="Altermann E."/>
            <person name="Hill C."/>
            <person name="Mcauliffe O."/>
        </authorList>
    </citation>
    <scope>NUCLEOTIDE SEQUENCE [LARGE SCALE GENOMIC DNA]</scope>
    <source>
        <strain evidence="6 7">ATCC 51828</strain>
    </source>
</reference>
<evidence type="ECO:0000256" key="2">
    <source>
        <dbReference type="ARBA" id="ARBA00023125"/>
    </source>
</evidence>
<evidence type="ECO:0000313" key="6">
    <source>
        <dbReference type="EMBL" id="TDM03662.1"/>
    </source>
</evidence>
<sequence>MIMNILLIEDDLKLGRMTQLLHHQNGIPSKDLILDKVWHIDDVVSDNAVEALIGRLRKKISPVKIRTVRNMGYQLSE</sequence>
<evidence type="ECO:0000256" key="3">
    <source>
        <dbReference type="ARBA" id="ARBA00023163"/>
    </source>
</evidence>
<evidence type="ECO:0000256" key="4">
    <source>
        <dbReference type="PROSITE-ProRule" id="PRU01091"/>
    </source>
</evidence>
<dbReference type="GO" id="GO:0003677">
    <property type="term" value="F:DNA binding"/>
    <property type="evidence" value="ECO:0007669"/>
    <property type="project" value="UniProtKB-UniRule"/>
</dbReference>
<dbReference type="GO" id="GO:0000160">
    <property type="term" value="P:phosphorelay signal transduction system"/>
    <property type="evidence" value="ECO:0007669"/>
    <property type="project" value="InterPro"/>
</dbReference>
<name>A0A9Q8CLI5_9STAP</name>
<dbReference type="Pfam" id="PF00486">
    <property type="entry name" value="Trans_reg_C"/>
    <property type="match status" value="1"/>
</dbReference>
<dbReference type="InterPro" id="IPR016032">
    <property type="entry name" value="Sig_transdc_resp-reg_C-effctor"/>
</dbReference>
<keyword evidence="7" id="KW-1185">Reference proteome</keyword>
<keyword evidence="3" id="KW-0804">Transcription</keyword>
<dbReference type="InterPro" id="IPR036388">
    <property type="entry name" value="WH-like_DNA-bd_sf"/>
</dbReference>
<evidence type="ECO:0000256" key="1">
    <source>
        <dbReference type="ARBA" id="ARBA00023015"/>
    </source>
</evidence>
<protein>
    <submittedName>
        <fullName evidence="6">Winged helix family transcriptional regulator</fullName>
    </submittedName>
</protein>
<feature type="DNA-binding region" description="OmpR/PhoB-type" evidence="4">
    <location>
        <begin position="1"/>
        <end position="77"/>
    </location>
</feature>
<evidence type="ECO:0000259" key="5">
    <source>
        <dbReference type="PROSITE" id="PS51755"/>
    </source>
</evidence>
<dbReference type="SUPFAM" id="SSF46894">
    <property type="entry name" value="C-terminal effector domain of the bipartite response regulators"/>
    <property type="match status" value="1"/>
</dbReference>
<dbReference type="OrthoDB" id="9787103at2"/>
<proteinExistence type="predicted"/>
<dbReference type="RefSeq" id="WP_133416526.1">
    <property type="nucleotide sequence ID" value="NZ_SCWD01000001.1"/>
</dbReference>
<comment type="caution">
    <text evidence="6">The sequence shown here is derived from an EMBL/GenBank/DDBJ whole genome shotgun (WGS) entry which is preliminary data.</text>
</comment>
<dbReference type="PROSITE" id="PS51755">
    <property type="entry name" value="OMPR_PHOB"/>
    <property type="match status" value="1"/>
</dbReference>
<keyword evidence="2 4" id="KW-0238">DNA-binding</keyword>
<feature type="domain" description="OmpR/PhoB-type" evidence="5">
    <location>
        <begin position="1"/>
        <end position="77"/>
    </location>
</feature>
<accession>A0A9Q8CLI5</accession>
<dbReference type="EMBL" id="SCWD01000001">
    <property type="protein sequence ID" value="TDM03662.1"/>
    <property type="molecule type" value="Genomic_DNA"/>
</dbReference>
<gene>
    <name evidence="6" type="ORF">ERX40_00400</name>
</gene>
<organism evidence="6 7">
    <name type="scientific">Macrococcus carouselicus</name>
    <dbReference type="NCBI Taxonomy" id="69969"/>
    <lineage>
        <taxon>Bacteria</taxon>
        <taxon>Bacillati</taxon>
        <taxon>Bacillota</taxon>
        <taxon>Bacilli</taxon>
        <taxon>Bacillales</taxon>
        <taxon>Staphylococcaceae</taxon>
        <taxon>Macrococcus</taxon>
    </lineage>
</organism>
<keyword evidence="1" id="KW-0805">Transcription regulation</keyword>
<dbReference type="GO" id="GO:0006355">
    <property type="term" value="P:regulation of DNA-templated transcription"/>
    <property type="evidence" value="ECO:0007669"/>
    <property type="project" value="InterPro"/>
</dbReference>
<dbReference type="InterPro" id="IPR001867">
    <property type="entry name" value="OmpR/PhoB-type_DNA-bd"/>
</dbReference>